<keyword evidence="12" id="KW-0206">Cytoskeleton</keyword>
<keyword evidence="5" id="KW-0677">Repeat</keyword>
<evidence type="ECO:0000256" key="13">
    <source>
        <dbReference type="ARBA" id="ARBA00023273"/>
    </source>
</evidence>
<dbReference type="Pfam" id="PF12781">
    <property type="entry name" value="AAA_9"/>
    <property type="match status" value="1"/>
</dbReference>
<dbReference type="InterPro" id="IPR041228">
    <property type="entry name" value="Dynein_C"/>
</dbReference>
<keyword evidence="3" id="KW-0963">Cytoplasm</keyword>
<dbReference type="GO" id="GO:0005858">
    <property type="term" value="C:axonemal dynein complex"/>
    <property type="evidence" value="ECO:0007669"/>
    <property type="project" value="UniProtKB-ARBA"/>
</dbReference>
<dbReference type="Gene3D" id="1.20.1270.280">
    <property type="match status" value="1"/>
</dbReference>
<dbReference type="Gene3D" id="3.40.50.300">
    <property type="entry name" value="P-loop containing nucleotide triphosphate hydrolases"/>
    <property type="match status" value="5"/>
</dbReference>
<dbReference type="FunFam" id="1.20.1270.280:FF:000003">
    <property type="entry name" value="Dynein axonemal heavy chain 17"/>
    <property type="match status" value="1"/>
</dbReference>
<dbReference type="GO" id="GO:0008017">
    <property type="term" value="F:microtubule binding"/>
    <property type="evidence" value="ECO:0007669"/>
    <property type="project" value="UniProtKB-ARBA"/>
</dbReference>
<dbReference type="Gene3D" id="1.20.140.100">
    <property type="entry name" value="Dynein heavy chain, N-terminal domain 2"/>
    <property type="match status" value="1"/>
</dbReference>
<dbReference type="GO" id="GO:0045505">
    <property type="term" value="F:dynein intermediate chain binding"/>
    <property type="evidence" value="ECO:0007669"/>
    <property type="project" value="InterPro"/>
</dbReference>
<gene>
    <name evidence="16" type="ORF">OXD698_LOCUS7727</name>
</gene>
<name>A0A818PQ58_9BILA</name>
<dbReference type="InterPro" id="IPR013594">
    <property type="entry name" value="Dynein_heavy_tail"/>
</dbReference>
<dbReference type="InterPro" id="IPR027417">
    <property type="entry name" value="P-loop_NTPase"/>
</dbReference>
<feature type="domain" description="AAA+ ATPase" evidence="15">
    <location>
        <begin position="2152"/>
        <end position="2331"/>
    </location>
</feature>
<dbReference type="SMART" id="SM00382">
    <property type="entry name" value="AAA"/>
    <property type="match status" value="3"/>
</dbReference>
<evidence type="ECO:0000256" key="1">
    <source>
        <dbReference type="ARBA" id="ARBA00004430"/>
    </source>
</evidence>
<keyword evidence="10" id="KW-0969">Cilium</keyword>
<evidence type="ECO:0000313" key="16">
    <source>
        <dbReference type="EMBL" id="CAF3626790.1"/>
    </source>
</evidence>
<evidence type="ECO:0000313" key="17">
    <source>
        <dbReference type="Proteomes" id="UP000663844"/>
    </source>
</evidence>
<dbReference type="Pfam" id="PF18198">
    <property type="entry name" value="AAA_lid_11"/>
    <property type="match status" value="1"/>
</dbReference>
<feature type="domain" description="AAA+ ATPase" evidence="15">
    <location>
        <begin position="2489"/>
        <end position="2635"/>
    </location>
</feature>
<comment type="subcellular location">
    <subcellularLocation>
        <location evidence="1">Cytoplasm</location>
        <location evidence="1">Cytoskeleton</location>
        <location evidence="1">Cilium axoneme</location>
    </subcellularLocation>
</comment>
<dbReference type="GO" id="GO:0097729">
    <property type="term" value="C:9+2 motile cilium"/>
    <property type="evidence" value="ECO:0007669"/>
    <property type="project" value="UniProtKB-ARBA"/>
</dbReference>
<dbReference type="GO" id="GO:0005874">
    <property type="term" value="C:microtubule"/>
    <property type="evidence" value="ECO:0007669"/>
    <property type="project" value="UniProtKB-KW"/>
</dbReference>
<evidence type="ECO:0000256" key="9">
    <source>
        <dbReference type="ARBA" id="ARBA00023054"/>
    </source>
</evidence>
<evidence type="ECO:0000256" key="14">
    <source>
        <dbReference type="SAM" id="Coils"/>
    </source>
</evidence>
<comment type="similarity">
    <text evidence="2">Belongs to the dynein heavy chain family.</text>
</comment>
<keyword evidence="13" id="KW-0966">Cell projection</keyword>
<dbReference type="FunFam" id="3.40.50.300:FF:000411">
    <property type="entry name" value="dynein heavy chain 17, axonemal"/>
    <property type="match status" value="1"/>
</dbReference>
<protein>
    <recommendedName>
        <fullName evidence="15">AAA+ ATPase domain-containing protein</fullName>
    </recommendedName>
</protein>
<organism evidence="16 17">
    <name type="scientific">Adineta steineri</name>
    <dbReference type="NCBI Taxonomy" id="433720"/>
    <lineage>
        <taxon>Eukaryota</taxon>
        <taxon>Metazoa</taxon>
        <taxon>Spiralia</taxon>
        <taxon>Gnathifera</taxon>
        <taxon>Rotifera</taxon>
        <taxon>Eurotatoria</taxon>
        <taxon>Bdelloidea</taxon>
        <taxon>Adinetida</taxon>
        <taxon>Adinetidae</taxon>
        <taxon>Adineta</taxon>
    </lineage>
</organism>
<dbReference type="InterPro" id="IPR041466">
    <property type="entry name" value="Dynein_AAA5_ext"/>
</dbReference>
<dbReference type="InterPro" id="IPR035699">
    <property type="entry name" value="AAA_6"/>
</dbReference>
<dbReference type="EMBL" id="CAJOAZ010000359">
    <property type="protein sequence ID" value="CAF3626790.1"/>
    <property type="molecule type" value="Genomic_DNA"/>
</dbReference>
<dbReference type="Gene3D" id="1.20.920.20">
    <property type="match status" value="1"/>
</dbReference>
<feature type="coiled-coil region" evidence="14">
    <location>
        <begin position="3623"/>
        <end position="3695"/>
    </location>
</feature>
<dbReference type="Pfam" id="PF12774">
    <property type="entry name" value="AAA_6"/>
    <property type="match status" value="1"/>
</dbReference>
<dbReference type="FunFam" id="3.20.180.20:FF:000001">
    <property type="entry name" value="Dynein axonemal heavy chain 5"/>
    <property type="match status" value="1"/>
</dbReference>
<evidence type="ECO:0000256" key="2">
    <source>
        <dbReference type="ARBA" id="ARBA00008887"/>
    </source>
</evidence>
<evidence type="ECO:0000256" key="4">
    <source>
        <dbReference type="ARBA" id="ARBA00022701"/>
    </source>
</evidence>
<dbReference type="GO" id="GO:0007018">
    <property type="term" value="P:microtubule-based movement"/>
    <property type="evidence" value="ECO:0007669"/>
    <property type="project" value="InterPro"/>
</dbReference>
<dbReference type="SUPFAM" id="SSF52540">
    <property type="entry name" value="P-loop containing nucleoside triphosphate hydrolases"/>
    <property type="match status" value="4"/>
</dbReference>
<dbReference type="FunFam" id="1.20.920.20:FF:000003">
    <property type="entry name" value="Dynein axonemal heavy chain 17"/>
    <property type="match status" value="1"/>
</dbReference>
<dbReference type="FunFam" id="1.20.920.30:FF:000003">
    <property type="entry name" value="Dynein axonemal heavy chain 17"/>
    <property type="match status" value="1"/>
</dbReference>
<dbReference type="PANTHER" id="PTHR45703">
    <property type="entry name" value="DYNEIN HEAVY CHAIN"/>
    <property type="match status" value="1"/>
</dbReference>
<dbReference type="Gene3D" id="1.10.472.130">
    <property type="match status" value="1"/>
</dbReference>
<dbReference type="Gene3D" id="1.10.8.710">
    <property type="match status" value="1"/>
</dbReference>
<evidence type="ECO:0000256" key="6">
    <source>
        <dbReference type="ARBA" id="ARBA00022741"/>
    </source>
</evidence>
<dbReference type="Pfam" id="PF12775">
    <property type="entry name" value="AAA_7"/>
    <property type="match status" value="1"/>
</dbReference>
<dbReference type="InterPro" id="IPR024743">
    <property type="entry name" value="Dynein_HC_stalk"/>
</dbReference>
<dbReference type="FunFam" id="3.40.50.300:FF:000049">
    <property type="entry name" value="Dynein, axonemal, heavy chain 5"/>
    <property type="match status" value="1"/>
</dbReference>
<dbReference type="Pfam" id="PF12777">
    <property type="entry name" value="MT"/>
    <property type="match status" value="1"/>
</dbReference>
<feature type="coiled-coil region" evidence="14">
    <location>
        <begin position="605"/>
        <end position="652"/>
    </location>
</feature>
<dbReference type="FunFam" id="1.20.58.1120:FF:000002">
    <property type="entry name" value="Dynein heavy chain 9, axonemal"/>
    <property type="match status" value="1"/>
</dbReference>
<dbReference type="InterPro" id="IPR003593">
    <property type="entry name" value="AAA+_ATPase"/>
</dbReference>
<keyword evidence="8" id="KW-0243">Dynein</keyword>
<dbReference type="Pfam" id="PF08385">
    <property type="entry name" value="DHC_N1"/>
    <property type="match status" value="1"/>
</dbReference>
<evidence type="ECO:0000256" key="12">
    <source>
        <dbReference type="ARBA" id="ARBA00023212"/>
    </source>
</evidence>
<dbReference type="Gene3D" id="6.10.140.1060">
    <property type="match status" value="1"/>
</dbReference>
<sequence>MADELDIADLRVYFMADYLIKSLRLRSDKWTKMIQIEDQNRTIIDFCDKAQPTLIVFHVNPAGNLVVSTSFPTSLKSKACFFAKKLPEPLQRDSKEKVASALNFGDLSNAALEQLQIYVNDVIRPLLTTPQNHEEWPDVVSTDLQKHVSDLQSQLQVVTSLVKGKILLPYPKYNPTTTTTTTNGTTTNPTGYIRTNDTTQTNTKNGDVIDLKLVHAVESVVIEWSHQIRQVLKKDSAQPLLDGLDPLPSTEIEFWKSKRSHLESISEQLNDPRVTKMGELLNKSNSSYYPSFLQIQNDVHHALEEAQDIDTHLRPLSGHFESLETTDFLEAKHLFKPMFHVIELVYNNCQHYATASRIVVLLQEICNLVMKQASENLEPMELFKGEVDEALRKIDETFESLKKFHDEYELTRNKMDTKWDFSPELVFTKWKIFMERMNKIKELFSIANAFLKLEKVEIGGVKGRALSAEIFQIYEEFKDAFEKFSAKTYNPLDTKNTEFVDDIAHFHDIIDDLDRRIGRIANQAFADCNGLEAMFKLVNIFGSLLERPKIHHVFAHNYSILIQQVEREMDDAKELFDRQMSYQEEHGSIQLDRNMTKVAGSLLWAEELKQRYTQPMEQFRQLENETTQTPEAKRIEEKYNELDQLIDKFIESLYKEWANNVSEASKFNLNQYLITRNPKNHLIHLNFHPQLETVLREVRYLEIKDRKDIPQAALDIYKDNDTYLQYINNLNYTIASYNKIRETVAEVEYPLIERQLQTIDQQLSDAENKLTWSTSGIGEYILRTRTVVFDLEQRLQKSKNNILEIQSIMATWSKSPLYERSSARGGGGATEKQTSGDNLLILADLDERLNKRYKEIREAGDRIHSLVRDNRQYLQVDENNSAISENWKAYIEYIDEMITDGFYAIVQCDLDFFRQETDRKNNPEPLFQILLEVHPPEMLFTPSIEPNAPDGFADFVDGLIANSYKQASLIPRLAKHLPHANYQPDIQEMNSLTEIRQEINDRVQHVIAKANEYQRSFDRYAYLWTDDRKEFMRQFLLYGHVLTSEEIQQHAIDGIPENPPTTAQFREQIDTYEGIFDEVEKIDPIQVYDKWFRIDARPFKQTLLSTVKKWSFMFKQWLIEHVTNSLNELQEFIKKTDTQLKRPVKEGDYNLLVEIMAHLAAIKQREQTTDALFTPLKETIELLKSYNQELPEEVHQQLEILPEKWLNLKRNYVAVRQNVAPLQAQENAKIRQRLGEFDVIQTQFRERFKNEAPYSYDTPNAYRKLDRVNRDLTKQENELEKLIKSSALFEVSFPDFKLIKQCRKDIKLLKQLWDYISLVRYSMDDWKSTRWREINVEQMDAEVKKFQRDIKLLDKEMRTWNAYTRLEQILKNMITALRSITELQNPAIRERHWDELMSCTGVQFSMSAQTTLEELLNLNLYNYEEEVRNIVDKAVKEMSMEKTIKDIENTWKTMEFSTDLHPRTGIQLLTASDELIETLEDHQVQLQNMLQSKYIAFFQNQVSTWQKRLSQGDQVIQILREVQKTWAHLESIFIGTEDIRKQLPEDSKRFDEIDRDFKKVAEDNKQDLNVIRCTNRTDVYEQLESIQERLALCEKALAQYLETKRLAFPRFYFVSPAELLDILSNGNSPEKVMRHLSKLFDSIARLELVDDKRIKDAKLKEAIAMYSKESEKVDFPSSCDLNGQVEVWLNRVLDKMRETVRYCLAEAINAYEDKPRELWVQDYPAQIALTGSQVYWTMEVNSAFARIEEGYENGLKDYYKKAVGQLNALIEMLLTDISPLERQKIETICTIDVHARDVVAKMVHARIENANEFLWQCQLRHRWDEREKDCFANICDAQFRYAHEYLGNQPRLVITPLTDRCYITLTQSLHLIMGGAPAGPAGTGKTETTKDLGRALGVMVYVFNCSEQMDYQSIGNIYKGLSQTGAWGCFDEFNRISVEVLSVVAVQVKTIQDAIRDKKQRFNFMGTDISLNPVVGLFITMNPGYAGRTELPENLKALFRPCAMVVPDIEMICEIMLVTSGFKDGKLLSCKFITLYNLCKELLSKQHHYDWGLRAVKSVLVVAGALRRADPNRPEREVLMRALRDFNIPKIVHDDLPIFMGLIGDLFPSLDVPRKRDLKFEEEVKRAALDLKLQPEDAFILKVVQLKELFEVRHSVFIVGNAGTGKSQIWKTLNRLYSNQKRRPVAIDLDPKAVTNNELFGFMNPSTREWKDGLFSTIMRDLANTTHDGPKWICLDGDIDPMWIESLNTVMDDNKVLTLASNERVPLNPTMRLLFEISHLRTATPATVSRAGILYINPQDLGWGPQVATWIDSRPIQSERANLQILFDKYLPACMEMLKSNRFKKITPLVDGCHVWMLCHLLECLLVPDNCPPECSKELYEQYFVWACIWAMGASLFQDQYTAFRADLVDHRVEFSRWWTLEFKAVKFPTTQHTTVFDYYIDPETKKFELWSKKVPKFELDPDIPLQAALVPTSETVRIRYWMDLLMERGYPVMLVGGAGSGKTVIVNDKLQSLNNELWTVVNVPFNYYTSSEMLQSILEKPLERKAGRNYGPPGNKRLVYFIDDMNMPEMDKYYTVQAHTILRQYLDYKHWYDRQKLTLRDIHNCQYVACMNPTAGNFTIDSRIQRHFAVFAVSFPGHDSLRTIYNSILSQHLASSQNAPFTQAVQRYTPQLVDGALAVHQRVAATFLPTAIKFHYIFNLRDLSNIFQGILFTTGECVKSTKDLVRLYVHEAERVYGDKLVSSEDIDSFQKIFRDTVKKNFSEIDEDYCFRRPLIYTHFSTGIGDPKYMPIDNWSQLTKLLTDALDNYNEINANMNLVLFEDAMMHVCRINRILESPRGNALLVGVGGSGKQSLSRLAAFVSQQEVFQITIRKGYGIAELKLDLNNLYIRAGIKNIPTVFLMTDAQVADEKFLVLINDMLASGEINGLFTDDETTDILASVKNEVKAQGIEDTKENCWKYFIDKVRRNLKIVLCFSPVGSTLRVRARRFPALVNCTNIDWFHEWPETALVSVAKRFIQDVDSLPKEYQDSVSEFMAYVHSSVNEMSVQYLTNERRYNYTTPKSFLEQIGLYRNLLQTKRREHEDGILRLENGLVKLESVAKQTDELKEKLKVEEVEVTKKNTEADRLIKVVESETKKVTEQRESAAIEEKEVAEKKERVAERQAESDRDLQKALPALKAAEDALNTLNRNNLTELKSFATPPAAILKVTATIQILLSPPNRVPRDRTWRAAKSMIGDVGVFLNTLLNYDKNHIPESSLKAVEEYLRDPDFNPDAIRRVSLAAAGLCAWAINIVQYYRVYCEVEPKRLAAEEATEQLRQTEDQFNATQAKLARLQTALQTLKDQFQAAQNEKDECQRAADQTSYTINLANRLVGGLASEKERWTNTIQQFQILGKFLPGNVLITTAYLSYVGYFTKYYREELLYRRWMPFLKNLKVPIPVTDNLDPLSMLIDDADMAAWNNEGLPADRMSYENATILTNCERWPLMIDPQLQGVKWIRTRYGEKLVVIRLGGKGYMEKIEHAIAAGETLLIENIEENIEAILDPLIGRNTIRKGRAIKLGDKEIEYHPEFRLILQTKLANPHYKPEMQAQTTLINFTVTRDGLEDQLLADVVALERPDLEKSKYELTRQKNEYKISLKKLEDSLLQRLAAAKGNFLSDVALVENLEKTKSTAIEIEHKKNEAEKTSEQIDKTREVYRPAATRASLLYFIMNDLRKIHPMYQFSLKAFKIVFVKAIQKSEESDDVKQRVINLIDSITYSTSVYTTRSLFEQHKLIFTSQMVFQILLTNKEIDTKELEFLLRYPYVPNLTTPVDFLNDQSWGGIKALSTMEEFHNLDRDIEGSAKRWKKFVESEAPEKEKFPQEWKSKTSLQKLCLMRALRPDRMLYALSLFVEEKLGRKYVENRTIELSRSYEETTKATPIFFILSPGVDPLKEVESLGRKMGFTADNGKFHNISLGQGQDVVAEKALEDGSRDGHWVVLQNIHLVARWLPQLEKKLEQTAEFATEEFRVFLSAEPAPDPDGHCIPQGILESAIKITNEAPTGMYANVHKALDNFDQDTMERCSKENEFKSILFALCYFHAVVAERRKFGPIGWNRRYPFNNGDLTISVDVLYNYLEANSKVPWEDLRYLFGEIMYGGHITDDWDRRLCRSYLETYINPDMFDGDLNLAPSFPIPPNTDYKGYHQYIDEYLPPESPYLYGLHPNAEIDFLTTTSETLFRTVLELQPRDAGAGAAESGSLTSREEKIKTVLDDIMGRLPDEFGMAELFAKTEEKTPYTVVALQECERMNALLKEMRRSLKELDSGLKGELTVTADMEALQESLYLDQVPKTWELRAYPSLFPLSSWFVDLLNRFKDLESWTSDFQLPYAVTLGYLFNPQSFLTAIMQTTARKNEWPLDRMCLSVDITKRTKDELGGAPREGAYIWGLYLEGARWDTQTSQLAEAKLKEITSQMPVIFVKAIPIDRMDTKGMYECPVYKIKTRGAHFVWTFYLKTKERPSKWVLGGVALLLQK</sequence>
<dbReference type="FunFam" id="3.10.490.20:FF:000002">
    <property type="entry name" value="Dynein axonemal heavy chain 17"/>
    <property type="match status" value="1"/>
</dbReference>
<dbReference type="Pfam" id="PF17857">
    <property type="entry name" value="AAA_lid_1"/>
    <property type="match status" value="1"/>
</dbReference>
<dbReference type="Proteomes" id="UP000663844">
    <property type="component" value="Unassembled WGS sequence"/>
</dbReference>
<dbReference type="Gene3D" id="3.20.180.20">
    <property type="entry name" value="Dynein heavy chain, N-terminal domain 2"/>
    <property type="match status" value="1"/>
</dbReference>
<dbReference type="Pfam" id="PF08393">
    <property type="entry name" value="DHC_N2"/>
    <property type="match status" value="1"/>
</dbReference>
<keyword evidence="7" id="KW-0067">ATP-binding</keyword>
<feature type="coiled-coil region" evidence="14">
    <location>
        <begin position="3094"/>
        <end position="3166"/>
    </location>
</feature>
<evidence type="ECO:0000259" key="15">
    <source>
        <dbReference type="SMART" id="SM00382"/>
    </source>
</evidence>
<dbReference type="GO" id="GO:0008569">
    <property type="term" value="F:minus-end-directed microtubule motor activity"/>
    <property type="evidence" value="ECO:0007669"/>
    <property type="project" value="InterPro"/>
</dbReference>
<dbReference type="FunFam" id="3.40.50.300:FF:000219">
    <property type="entry name" value="Dynein axonemal heavy chain 17"/>
    <property type="match status" value="1"/>
</dbReference>
<dbReference type="PANTHER" id="PTHR45703:SF8">
    <property type="entry name" value="DYNEINS HEAVY CHAIN"/>
    <property type="match status" value="1"/>
</dbReference>
<evidence type="ECO:0000256" key="8">
    <source>
        <dbReference type="ARBA" id="ARBA00023017"/>
    </source>
</evidence>
<dbReference type="InterPro" id="IPR013602">
    <property type="entry name" value="Dynein_heavy_linker"/>
</dbReference>
<dbReference type="Pfam" id="PF03028">
    <property type="entry name" value="Dynein_heavy"/>
    <property type="match status" value="1"/>
</dbReference>
<keyword evidence="11" id="KW-0505">Motor protein</keyword>
<dbReference type="InterPro" id="IPR004273">
    <property type="entry name" value="Dynein_heavy_D6_P-loop"/>
</dbReference>
<dbReference type="InterPro" id="IPR024317">
    <property type="entry name" value="Dynein_heavy_chain_D4_dom"/>
</dbReference>
<dbReference type="FunFam" id="1.20.140.100:FF:000001">
    <property type="entry name" value="dynein heavy chain 17, axonemal"/>
    <property type="match status" value="1"/>
</dbReference>
<dbReference type="InterPro" id="IPR026983">
    <property type="entry name" value="DHC"/>
</dbReference>
<dbReference type="InterPro" id="IPR042219">
    <property type="entry name" value="AAA_lid_11_sf"/>
</dbReference>
<keyword evidence="9 14" id="KW-0175">Coiled coil</keyword>
<dbReference type="InterPro" id="IPR035706">
    <property type="entry name" value="AAA_9"/>
</dbReference>
<evidence type="ECO:0000256" key="10">
    <source>
        <dbReference type="ARBA" id="ARBA00023069"/>
    </source>
</evidence>
<dbReference type="Pfam" id="PF17852">
    <property type="entry name" value="Dynein_AAA_lid"/>
    <property type="match status" value="1"/>
</dbReference>
<dbReference type="InterPro" id="IPR041589">
    <property type="entry name" value="DNAH3_AAA_lid_1"/>
</dbReference>
<dbReference type="Gene3D" id="1.20.920.30">
    <property type="match status" value="1"/>
</dbReference>
<keyword evidence="4" id="KW-0493">Microtubule</keyword>
<dbReference type="Gene3D" id="1.10.287.2620">
    <property type="match status" value="1"/>
</dbReference>
<dbReference type="InterPro" id="IPR043160">
    <property type="entry name" value="Dynein_C_barrel"/>
</dbReference>
<reference evidence="16" key="1">
    <citation type="submission" date="2021-02" db="EMBL/GenBank/DDBJ databases">
        <authorList>
            <person name="Nowell W R."/>
        </authorList>
    </citation>
    <scope>NUCLEOTIDE SEQUENCE</scope>
</reference>
<dbReference type="GO" id="GO:0005524">
    <property type="term" value="F:ATP binding"/>
    <property type="evidence" value="ECO:0007669"/>
    <property type="project" value="UniProtKB-KW"/>
</dbReference>
<dbReference type="InterPro" id="IPR042228">
    <property type="entry name" value="Dynein_linker_3"/>
</dbReference>
<comment type="caution">
    <text evidence="16">The sequence shown here is derived from an EMBL/GenBank/DDBJ whole genome shotgun (WGS) entry which is preliminary data.</text>
</comment>
<dbReference type="Gene3D" id="1.10.8.1220">
    <property type="match status" value="1"/>
</dbReference>
<dbReference type="InterPro" id="IPR041658">
    <property type="entry name" value="AAA_lid_11"/>
</dbReference>
<evidence type="ECO:0000256" key="11">
    <source>
        <dbReference type="ARBA" id="ARBA00023175"/>
    </source>
</evidence>
<dbReference type="FunFam" id="1.10.8.720:FF:000002">
    <property type="entry name" value="Dynein heavy chain 9, axonemal"/>
    <property type="match status" value="1"/>
</dbReference>
<dbReference type="FunFam" id="1.10.287.2620:FF:000002">
    <property type="entry name" value="Dynein heavy chain 2, axonemal"/>
    <property type="match status" value="1"/>
</dbReference>
<dbReference type="InterPro" id="IPR043157">
    <property type="entry name" value="Dynein_AAA1S"/>
</dbReference>
<dbReference type="FunFam" id="3.40.50.300:FF:000945">
    <property type="entry name" value="Dynein axonemal heavy chain 9"/>
    <property type="match status" value="1"/>
</dbReference>
<keyword evidence="6" id="KW-0547">Nucleotide-binding</keyword>
<dbReference type="GO" id="GO:0051959">
    <property type="term" value="F:dynein light intermediate chain binding"/>
    <property type="evidence" value="ECO:0007669"/>
    <property type="project" value="InterPro"/>
</dbReference>
<dbReference type="Gene3D" id="1.10.8.720">
    <property type="entry name" value="Region D6 of dynein motor"/>
    <property type="match status" value="1"/>
</dbReference>
<dbReference type="InterPro" id="IPR042222">
    <property type="entry name" value="Dynein_2_N"/>
</dbReference>
<dbReference type="FunFam" id="1.10.8.710:FF:000002">
    <property type="entry name" value="dynein heavy chain 17, axonemal"/>
    <property type="match status" value="1"/>
</dbReference>
<evidence type="ECO:0000256" key="3">
    <source>
        <dbReference type="ARBA" id="ARBA00022490"/>
    </source>
</evidence>
<feature type="domain" description="AAA+ ATPase" evidence="15">
    <location>
        <begin position="1874"/>
        <end position="2010"/>
    </location>
</feature>
<accession>A0A818PQ58</accession>
<evidence type="ECO:0000256" key="5">
    <source>
        <dbReference type="ARBA" id="ARBA00022737"/>
    </source>
</evidence>
<dbReference type="FunFam" id="1.10.8.1220:FF:000001">
    <property type="entry name" value="Dynein axonemal heavy chain 5"/>
    <property type="match status" value="1"/>
</dbReference>
<feature type="coiled-coil region" evidence="14">
    <location>
        <begin position="3310"/>
        <end position="3358"/>
    </location>
</feature>
<proteinExistence type="inferred from homology"/>
<dbReference type="Pfam" id="PF18199">
    <property type="entry name" value="Dynein_C"/>
    <property type="match status" value="1"/>
</dbReference>
<dbReference type="Pfam" id="PF12780">
    <property type="entry name" value="AAA_8"/>
    <property type="match status" value="1"/>
</dbReference>
<dbReference type="Gene3D" id="1.20.58.1120">
    <property type="match status" value="1"/>
</dbReference>
<evidence type="ECO:0000256" key="7">
    <source>
        <dbReference type="ARBA" id="ARBA00022840"/>
    </source>
</evidence>
<dbReference type="FunFam" id="3.40.50.300:FF:002141">
    <property type="entry name" value="Dynein heavy chain"/>
    <property type="match status" value="1"/>
</dbReference>
<dbReference type="Gene3D" id="3.10.490.20">
    <property type="match status" value="1"/>
</dbReference>